<reference evidence="1" key="1">
    <citation type="submission" date="2022-05" db="EMBL/GenBank/DDBJ databases">
        <title>Jatrophihabitans sp. SB3-54 whole genome sequence.</title>
        <authorList>
            <person name="Suh M.K."/>
            <person name="Eom M.K."/>
            <person name="Kim J.S."/>
            <person name="Kim H.S."/>
            <person name="Do H.E."/>
            <person name="Shin Y.K."/>
            <person name="Lee J.-S."/>
        </authorList>
    </citation>
    <scope>NUCLEOTIDE SEQUENCE</scope>
    <source>
        <strain evidence="1">SB3-54</strain>
    </source>
</reference>
<sequence>MTLSGRQFTLTAGGHEATVVEVGAGLRRYARDGVDVTCSYPADALAPKCCGATLVPWPNRLRAGKYAFDGTDLQLALTEPATGNAIHGLGRWERWSLVDQDAASVSLELDIVPQTGWPFELSARVTYALDAGSGLTVTATATNTGSGRAPFGAGFHPYLATPALDRTAVRLPAATRLLLDELQIPVGSEPVEGTPYDLRDGRPLGALRMDDAFTDLQVIDGRGVAEVRTPHGGARVWFDAAFGHLQVFTLENFPGSDTAGVAVEPMTCAPDAFNSGAGLMVLEPGERWSASWGITPLD</sequence>
<accession>A0ABY7JT52</accession>
<dbReference type="CDD" id="cd09022">
    <property type="entry name" value="Aldose_epim_Ec_YihR"/>
    <property type="match status" value="1"/>
</dbReference>
<dbReference type="InterPro" id="IPR037480">
    <property type="entry name" value="YihR-like"/>
</dbReference>
<protein>
    <submittedName>
        <fullName evidence="1">Aldose 1-epimerase family protein</fullName>
    </submittedName>
</protein>
<dbReference type="Gene3D" id="2.70.98.10">
    <property type="match status" value="1"/>
</dbReference>
<dbReference type="PANTHER" id="PTHR10091">
    <property type="entry name" value="ALDOSE-1-EPIMERASE"/>
    <property type="match status" value="1"/>
</dbReference>
<dbReference type="InterPro" id="IPR008183">
    <property type="entry name" value="Aldose_1/G6P_1-epimerase"/>
</dbReference>
<evidence type="ECO:0000313" key="2">
    <source>
        <dbReference type="Proteomes" id="UP001164693"/>
    </source>
</evidence>
<proteinExistence type="predicted"/>
<dbReference type="PANTHER" id="PTHR10091:SF0">
    <property type="entry name" value="GALACTOSE MUTAROTASE"/>
    <property type="match status" value="1"/>
</dbReference>
<dbReference type="SUPFAM" id="SSF74650">
    <property type="entry name" value="Galactose mutarotase-like"/>
    <property type="match status" value="1"/>
</dbReference>
<dbReference type="RefSeq" id="WP_269442260.1">
    <property type="nucleotide sequence ID" value="NZ_CP097463.1"/>
</dbReference>
<evidence type="ECO:0000313" key="1">
    <source>
        <dbReference type="EMBL" id="WAX55737.1"/>
    </source>
</evidence>
<dbReference type="Pfam" id="PF01263">
    <property type="entry name" value="Aldose_epim"/>
    <property type="match status" value="1"/>
</dbReference>
<name>A0ABY7JT52_9ACTN</name>
<dbReference type="EMBL" id="CP097463">
    <property type="protein sequence ID" value="WAX55737.1"/>
    <property type="molecule type" value="Genomic_DNA"/>
</dbReference>
<organism evidence="1 2">
    <name type="scientific">Jatrophihabitans cynanchi</name>
    <dbReference type="NCBI Taxonomy" id="2944128"/>
    <lineage>
        <taxon>Bacteria</taxon>
        <taxon>Bacillati</taxon>
        <taxon>Actinomycetota</taxon>
        <taxon>Actinomycetes</taxon>
        <taxon>Jatrophihabitantales</taxon>
        <taxon>Jatrophihabitantaceae</taxon>
        <taxon>Jatrophihabitans</taxon>
    </lineage>
</organism>
<keyword evidence="2" id="KW-1185">Reference proteome</keyword>
<dbReference type="InterPro" id="IPR011013">
    <property type="entry name" value="Gal_mutarotase_sf_dom"/>
</dbReference>
<dbReference type="InterPro" id="IPR014718">
    <property type="entry name" value="GH-type_carb-bd"/>
</dbReference>
<gene>
    <name evidence="1" type="ORF">M6B22_14470</name>
</gene>
<dbReference type="Proteomes" id="UP001164693">
    <property type="component" value="Chromosome"/>
</dbReference>